<dbReference type="AlphaFoldDB" id="A0A8S2P006"/>
<accession>A0A8S2P006</accession>
<dbReference type="Proteomes" id="UP000682733">
    <property type="component" value="Unassembled WGS sequence"/>
</dbReference>
<evidence type="ECO:0000313" key="2">
    <source>
        <dbReference type="EMBL" id="CAF1219496.1"/>
    </source>
</evidence>
<comment type="caution">
    <text evidence="3">The sequence shown here is derived from an EMBL/GenBank/DDBJ whole genome shotgun (WGS) entry which is preliminary data.</text>
</comment>
<evidence type="ECO:0000313" key="3">
    <source>
        <dbReference type="EMBL" id="CAF4027677.1"/>
    </source>
</evidence>
<dbReference type="InterPro" id="IPR035371">
    <property type="entry name" value="Nrap_D6"/>
</dbReference>
<sequence length="76" mass="8694">SSYNDVAEFFHDEFGGLVICVFLKPSVFENNVRSKDKNLSKQNGVIDINEMIKSWQLLGNGIVKSIRTFAERWPTD</sequence>
<organism evidence="3 4">
    <name type="scientific">Didymodactylos carnosus</name>
    <dbReference type="NCBI Taxonomy" id="1234261"/>
    <lineage>
        <taxon>Eukaryota</taxon>
        <taxon>Metazoa</taxon>
        <taxon>Spiralia</taxon>
        <taxon>Gnathifera</taxon>
        <taxon>Rotifera</taxon>
        <taxon>Eurotatoria</taxon>
        <taxon>Bdelloidea</taxon>
        <taxon>Philodinida</taxon>
        <taxon>Philodinidae</taxon>
        <taxon>Didymodactylos</taxon>
    </lineage>
</organism>
<protein>
    <recommendedName>
        <fullName evidence="1">Nrap protein domain-containing protein</fullName>
    </recommendedName>
</protein>
<reference evidence="3" key="1">
    <citation type="submission" date="2021-02" db="EMBL/GenBank/DDBJ databases">
        <authorList>
            <person name="Nowell W R."/>
        </authorList>
    </citation>
    <scope>NUCLEOTIDE SEQUENCE</scope>
</reference>
<proteinExistence type="predicted"/>
<dbReference type="EMBL" id="CAJNOK010015151">
    <property type="protein sequence ID" value="CAF1219496.1"/>
    <property type="molecule type" value="Genomic_DNA"/>
</dbReference>
<dbReference type="Proteomes" id="UP000677228">
    <property type="component" value="Unassembled WGS sequence"/>
</dbReference>
<feature type="non-terminal residue" evidence="3">
    <location>
        <position position="1"/>
    </location>
</feature>
<evidence type="ECO:0000313" key="4">
    <source>
        <dbReference type="Proteomes" id="UP000682733"/>
    </source>
</evidence>
<gene>
    <name evidence="2" type="ORF">OVA965_LOCUS24847</name>
    <name evidence="3" type="ORF">TMI583_LOCUS25569</name>
</gene>
<evidence type="ECO:0000259" key="1">
    <source>
        <dbReference type="Pfam" id="PF17407"/>
    </source>
</evidence>
<dbReference type="Pfam" id="PF17407">
    <property type="entry name" value="Nrap_D6"/>
    <property type="match status" value="1"/>
</dbReference>
<dbReference type="EMBL" id="CAJOBA010036690">
    <property type="protein sequence ID" value="CAF4027677.1"/>
    <property type="molecule type" value="Genomic_DNA"/>
</dbReference>
<feature type="domain" description="Nrap protein" evidence="1">
    <location>
        <begin position="2"/>
        <end position="66"/>
    </location>
</feature>
<name>A0A8S2P006_9BILA</name>